<evidence type="ECO:0000256" key="1">
    <source>
        <dbReference type="ARBA" id="ARBA00008857"/>
    </source>
</evidence>
<dbReference type="Pfam" id="PF14659">
    <property type="entry name" value="Phage_int_SAM_3"/>
    <property type="match status" value="1"/>
</dbReference>
<keyword evidence="3" id="KW-0238">DNA-binding</keyword>
<sequence length="414" mass="48492">MSKWKTTKYPGVRYREHESRKHGVKKDRYFSVRYQRNGKQREEGLGWASAAGWTEKKVIDALAEIRENIRRGQGPQSFKEAREGIRQDRIKDAAQEEEDRLNSITFGQFFRDSYLPDAKQNKKERSWQTEKNFFRMWISPTIGKKRLSEVSVADLERIRNKMLYADLSPRTVQYCLATIRQIYNRAKTLRIFTGENPATLIKTPKIDNKRQRFLTREEADRLLGHLKYRSLQTHDMALLSLHCGLRAGEIFSLTWDCIDFENDQIFLRDTKNGKNRYAYMTGPAREMLMNRRGKKASGYVFKSRNGKKITEMSGTYKRAVEAVGLNDNITDYRQKVVFHTLRHTFASWHVQDGIPLFTVAKLMGHSSTAMTERYSHLAPNDMKNAVKRFDDNLEKESKVIDFQDHILRRKGGEK</sequence>
<dbReference type="InterPro" id="IPR010998">
    <property type="entry name" value="Integrase_recombinase_N"/>
</dbReference>
<gene>
    <name evidence="7" type="ORF">DENIS_3936</name>
</gene>
<dbReference type="Gene3D" id="1.10.150.130">
    <property type="match status" value="1"/>
</dbReference>
<dbReference type="InterPro" id="IPR004107">
    <property type="entry name" value="Integrase_SAM-like_N"/>
</dbReference>
<keyword evidence="4" id="KW-0233">DNA recombination</keyword>
<evidence type="ECO:0000313" key="7">
    <source>
        <dbReference type="EMBL" id="GBC62951.1"/>
    </source>
</evidence>
<feature type="domain" description="Tyr recombinase" evidence="6">
    <location>
        <begin position="209"/>
        <end position="387"/>
    </location>
</feature>
<evidence type="ECO:0000256" key="5">
    <source>
        <dbReference type="SAM" id="MobiDB-lite"/>
    </source>
</evidence>
<dbReference type="OrthoDB" id="9789256at2"/>
<keyword evidence="2" id="KW-0229">DNA integration</keyword>
<dbReference type="InterPro" id="IPR002104">
    <property type="entry name" value="Integrase_catalytic"/>
</dbReference>
<dbReference type="Pfam" id="PF00589">
    <property type="entry name" value="Phage_integrase"/>
    <property type="match status" value="1"/>
</dbReference>
<comment type="caution">
    <text evidence="7">The sequence shown here is derived from an EMBL/GenBank/DDBJ whole genome shotgun (WGS) entry which is preliminary data.</text>
</comment>
<dbReference type="GO" id="GO:0015074">
    <property type="term" value="P:DNA integration"/>
    <property type="evidence" value="ECO:0007669"/>
    <property type="project" value="UniProtKB-KW"/>
</dbReference>
<evidence type="ECO:0000256" key="2">
    <source>
        <dbReference type="ARBA" id="ARBA00022908"/>
    </source>
</evidence>
<organism evidence="7 8">
    <name type="scientific">Desulfonema ishimotonii</name>
    <dbReference type="NCBI Taxonomy" id="45657"/>
    <lineage>
        <taxon>Bacteria</taxon>
        <taxon>Pseudomonadati</taxon>
        <taxon>Thermodesulfobacteriota</taxon>
        <taxon>Desulfobacteria</taxon>
        <taxon>Desulfobacterales</taxon>
        <taxon>Desulfococcaceae</taxon>
        <taxon>Desulfonema</taxon>
    </lineage>
</organism>
<protein>
    <submittedName>
        <fullName evidence="7">Site-specific integrase</fullName>
    </submittedName>
</protein>
<dbReference type="InterPro" id="IPR050808">
    <property type="entry name" value="Phage_Integrase"/>
</dbReference>
<name>A0A401G167_9BACT</name>
<dbReference type="GO" id="GO:0003677">
    <property type="term" value="F:DNA binding"/>
    <property type="evidence" value="ECO:0007669"/>
    <property type="project" value="UniProtKB-KW"/>
</dbReference>
<feature type="region of interest" description="Disordered" evidence="5">
    <location>
        <begin position="1"/>
        <end position="20"/>
    </location>
</feature>
<dbReference type="Gene3D" id="1.10.443.10">
    <property type="entry name" value="Intergrase catalytic core"/>
    <property type="match status" value="1"/>
</dbReference>
<reference evidence="8" key="1">
    <citation type="submission" date="2017-11" db="EMBL/GenBank/DDBJ databases">
        <authorList>
            <person name="Watanabe M."/>
            <person name="Kojima H."/>
        </authorList>
    </citation>
    <scope>NUCLEOTIDE SEQUENCE [LARGE SCALE GENOMIC DNA]</scope>
    <source>
        <strain evidence="8">Tokyo 01</strain>
    </source>
</reference>
<dbReference type="CDD" id="cd00796">
    <property type="entry name" value="INT_Rci_Hp1_C"/>
    <property type="match status" value="1"/>
</dbReference>
<dbReference type="PROSITE" id="PS51898">
    <property type="entry name" value="TYR_RECOMBINASE"/>
    <property type="match status" value="1"/>
</dbReference>
<dbReference type="PANTHER" id="PTHR30629">
    <property type="entry name" value="PROPHAGE INTEGRASE"/>
    <property type="match status" value="1"/>
</dbReference>
<dbReference type="SUPFAM" id="SSF56349">
    <property type="entry name" value="DNA breaking-rejoining enzymes"/>
    <property type="match status" value="1"/>
</dbReference>
<dbReference type="AlphaFoldDB" id="A0A401G167"/>
<dbReference type="PANTHER" id="PTHR30629:SF2">
    <property type="entry name" value="PROPHAGE INTEGRASE INTS-RELATED"/>
    <property type="match status" value="1"/>
</dbReference>
<proteinExistence type="inferred from homology"/>
<evidence type="ECO:0000256" key="4">
    <source>
        <dbReference type="ARBA" id="ARBA00023172"/>
    </source>
</evidence>
<accession>A0A401G167</accession>
<evidence type="ECO:0000256" key="3">
    <source>
        <dbReference type="ARBA" id="ARBA00023125"/>
    </source>
</evidence>
<comment type="similarity">
    <text evidence="1">Belongs to the 'phage' integrase family.</text>
</comment>
<dbReference type="InterPro" id="IPR011010">
    <property type="entry name" value="DNA_brk_join_enz"/>
</dbReference>
<reference evidence="8" key="2">
    <citation type="submission" date="2019-01" db="EMBL/GenBank/DDBJ databases">
        <title>Genome sequence of Desulfonema ishimotonii strain Tokyo 01.</title>
        <authorList>
            <person name="Fukui M."/>
        </authorList>
    </citation>
    <scope>NUCLEOTIDE SEQUENCE [LARGE SCALE GENOMIC DNA]</scope>
    <source>
        <strain evidence="8">Tokyo 01</strain>
    </source>
</reference>
<dbReference type="Proteomes" id="UP000288096">
    <property type="component" value="Unassembled WGS sequence"/>
</dbReference>
<dbReference type="InterPro" id="IPR013762">
    <property type="entry name" value="Integrase-like_cat_sf"/>
</dbReference>
<dbReference type="RefSeq" id="WP_124330076.1">
    <property type="nucleotide sequence ID" value="NZ_BEXT01000001.1"/>
</dbReference>
<dbReference type="EMBL" id="BEXT01000001">
    <property type="protein sequence ID" value="GBC62951.1"/>
    <property type="molecule type" value="Genomic_DNA"/>
</dbReference>
<keyword evidence="8" id="KW-1185">Reference proteome</keyword>
<dbReference type="GO" id="GO:0006310">
    <property type="term" value="P:DNA recombination"/>
    <property type="evidence" value="ECO:0007669"/>
    <property type="project" value="UniProtKB-KW"/>
</dbReference>
<evidence type="ECO:0000313" key="8">
    <source>
        <dbReference type="Proteomes" id="UP000288096"/>
    </source>
</evidence>
<evidence type="ECO:0000259" key="6">
    <source>
        <dbReference type="PROSITE" id="PS51898"/>
    </source>
</evidence>